<dbReference type="STRING" id="479434.Sthe_2559"/>
<dbReference type="SUPFAM" id="SSF141523">
    <property type="entry name" value="L,D-transpeptidase catalytic domain-like"/>
    <property type="match status" value="1"/>
</dbReference>
<dbReference type="PANTHER" id="PTHR30582">
    <property type="entry name" value="L,D-TRANSPEPTIDASE"/>
    <property type="match status" value="1"/>
</dbReference>
<dbReference type="GO" id="GO:0008360">
    <property type="term" value="P:regulation of cell shape"/>
    <property type="evidence" value="ECO:0007669"/>
    <property type="project" value="UniProtKB-UniRule"/>
</dbReference>
<feature type="domain" description="L,D-TPase catalytic" evidence="9">
    <location>
        <begin position="202"/>
        <end position="327"/>
    </location>
</feature>
<dbReference type="PROSITE" id="PS52029">
    <property type="entry name" value="LD_TPASE"/>
    <property type="match status" value="1"/>
</dbReference>
<proteinExistence type="inferred from homology"/>
<sequence>MPVALVRRQTRLGPARLVIPLLFVSVSAVIAMVAAVYAQPVPSDAAQRNILPTPTPEVPAAAASPTSTPTPTPTPTPTLTPTPTPTPEPTPTPTPTPEPTPTPTPTTGLAGPGWAEAIRTPDGAMMGRVTTGSLNIRSAPRLDADVVDTTYAGHTLAIYEEVQGDDVEGNTVWYRLGGERYVSAAYVEPFVADAPPEIFDGHWVDVNLSTFYAVVYDGDTPVYAAIITAGRDGRTPLGIFQIERRVRNETMDSATVGIPEGHPEYYYLENVQFTQYFKAGGYAIHQNWWTPPWQFGGYGSNGCIGLLLHDAEFFWNFLDFGSIVHIHY</sequence>
<keyword evidence="3" id="KW-0808">Transferase</keyword>
<evidence type="ECO:0000256" key="5">
    <source>
        <dbReference type="ARBA" id="ARBA00022984"/>
    </source>
</evidence>
<dbReference type="InterPro" id="IPR038063">
    <property type="entry name" value="Transpep_catalytic_dom"/>
</dbReference>
<dbReference type="Pfam" id="PF03734">
    <property type="entry name" value="YkuD"/>
    <property type="match status" value="1"/>
</dbReference>
<dbReference type="CDD" id="cd16913">
    <property type="entry name" value="YkuD_like"/>
    <property type="match status" value="1"/>
</dbReference>
<protein>
    <submittedName>
        <fullName evidence="10">ErfK/YbiS/YcfS/YnhG family protein</fullName>
    </submittedName>
</protein>
<reference evidence="11" key="1">
    <citation type="submission" date="2009-11" db="EMBL/GenBank/DDBJ databases">
        <title>The complete chromosome 2 of Sphaerobacter thermophilus DSM 20745.</title>
        <authorList>
            <person name="Lucas S."/>
            <person name="Copeland A."/>
            <person name="Lapidus A."/>
            <person name="Glavina del Rio T."/>
            <person name="Dalin E."/>
            <person name="Tice H."/>
            <person name="Bruce D."/>
            <person name="Goodwin L."/>
            <person name="Pitluck S."/>
            <person name="Kyrpides N."/>
            <person name="Mavromatis K."/>
            <person name="Ivanova N."/>
            <person name="Mikhailova N."/>
            <person name="LaButti K.M."/>
            <person name="Clum A."/>
            <person name="Sun H.I."/>
            <person name="Brettin T."/>
            <person name="Detter J.C."/>
            <person name="Han C."/>
            <person name="Larimer F."/>
            <person name="Land M."/>
            <person name="Hauser L."/>
            <person name="Markowitz V."/>
            <person name="Cheng J.F."/>
            <person name="Hugenholtz P."/>
            <person name="Woyke T."/>
            <person name="Wu D."/>
            <person name="Steenblock K."/>
            <person name="Schneider S."/>
            <person name="Pukall R."/>
            <person name="Goeker M."/>
            <person name="Klenk H.P."/>
            <person name="Eisen J.A."/>
        </authorList>
    </citation>
    <scope>NUCLEOTIDE SEQUENCE [LARGE SCALE GENOMIC DNA]</scope>
    <source>
        <strain evidence="11">ATCC 49802 / DSM 20745 / S 6022</strain>
    </source>
</reference>
<keyword evidence="5 7" id="KW-0573">Peptidoglycan synthesis</keyword>
<evidence type="ECO:0000256" key="8">
    <source>
        <dbReference type="SAM" id="MobiDB-lite"/>
    </source>
</evidence>
<dbReference type="eggNOG" id="COG1376">
    <property type="taxonomic scope" value="Bacteria"/>
</dbReference>
<dbReference type="InterPro" id="IPR050979">
    <property type="entry name" value="LD-transpeptidase"/>
</dbReference>
<dbReference type="Pfam" id="PF08239">
    <property type="entry name" value="SH3_3"/>
    <property type="match status" value="1"/>
</dbReference>
<keyword evidence="11" id="KW-1185">Reference proteome</keyword>
<dbReference type="InParanoid" id="D1C831"/>
<dbReference type="Gene3D" id="2.30.30.40">
    <property type="entry name" value="SH3 Domains"/>
    <property type="match status" value="1"/>
</dbReference>
<evidence type="ECO:0000313" key="11">
    <source>
        <dbReference type="Proteomes" id="UP000002027"/>
    </source>
</evidence>
<evidence type="ECO:0000256" key="2">
    <source>
        <dbReference type="ARBA" id="ARBA00005992"/>
    </source>
</evidence>
<evidence type="ECO:0000256" key="3">
    <source>
        <dbReference type="ARBA" id="ARBA00022679"/>
    </source>
</evidence>
<evidence type="ECO:0000256" key="1">
    <source>
        <dbReference type="ARBA" id="ARBA00004752"/>
    </source>
</evidence>
<reference evidence="10 11" key="2">
    <citation type="journal article" date="2010" name="Stand. Genomic Sci.">
        <title>Complete genome sequence of Desulfohalobium retbaense type strain (HR(100)).</title>
        <authorList>
            <person name="Spring S."/>
            <person name="Nolan M."/>
            <person name="Lapidus A."/>
            <person name="Glavina Del Rio T."/>
            <person name="Copeland A."/>
            <person name="Tice H."/>
            <person name="Cheng J.F."/>
            <person name="Lucas S."/>
            <person name="Land M."/>
            <person name="Chen F."/>
            <person name="Bruce D."/>
            <person name="Goodwin L."/>
            <person name="Pitluck S."/>
            <person name="Ivanova N."/>
            <person name="Mavromatis K."/>
            <person name="Mikhailova N."/>
            <person name="Pati A."/>
            <person name="Chen A."/>
            <person name="Palaniappan K."/>
            <person name="Hauser L."/>
            <person name="Chang Y.J."/>
            <person name="Jeffries C.D."/>
            <person name="Munk C."/>
            <person name="Kiss H."/>
            <person name="Chain P."/>
            <person name="Han C."/>
            <person name="Brettin T."/>
            <person name="Detter J.C."/>
            <person name="Schuler E."/>
            <person name="Goker M."/>
            <person name="Rohde M."/>
            <person name="Bristow J."/>
            <person name="Eisen J.A."/>
            <person name="Markowitz V."/>
            <person name="Hugenholtz P."/>
            <person name="Kyrpides N.C."/>
            <person name="Klenk H.P."/>
        </authorList>
    </citation>
    <scope>NUCLEOTIDE SEQUENCE [LARGE SCALE GENOMIC DNA]</scope>
    <source>
        <strain evidence="11">ATCC 49802 / DSM 20745 / S 6022</strain>
    </source>
</reference>
<feature type="active site" description="Proton donor/acceptor" evidence="7">
    <location>
        <position position="285"/>
    </location>
</feature>
<accession>D1C831</accession>
<comment type="similarity">
    <text evidence="2">Belongs to the YkuD family.</text>
</comment>
<dbReference type="InterPro" id="IPR005490">
    <property type="entry name" value="LD_TPept_cat_dom"/>
</dbReference>
<organism evidence="10 11">
    <name type="scientific">Sphaerobacter thermophilus (strain ATCC 49802 / DSM 20745 / KCCM 41009 / NCIMB 13125 / S 6022)</name>
    <dbReference type="NCBI Taxonomy" id="479434"/>
    <lineage>
        <taxon>Bacteria</taxon>
        <taxon>Pseudomonadati</taxon>
        <taxon>Thermomicrobiota</taxon>
        <taxon>Thermomicrobia</taxon>
        <taxon>Sphaerobacterales</taxon>
        <taxon>Sphaerobacterineae</taxon>
        <taxon>Sphaerobacteraceae</taxon>
        <taxon>Sphaerobacter</taxon>
    </lineage>
</organism>
<keyword evidence="4 7" id="KW-0133">Cell shape</keyword>
<dbReference type="GO" id="GO:0005576">
    <property type="term" value="C:extracellular region"/>
    <property type="evidence" value="ECO:0007669"/>
    <property type="project" value="TreeGrafter"/>
</dbReference>
<dbReference type="GO" id="GO:0016740">
    <property type="term" value="F:transferase activity"/>
    <property type="evidence" value="ECO:0007669"/>
    <property type="project" value="UniProtKB-KW"/>
</dbReference>
<dbReference type="AlphaFoldDB" id="D1C831"/>
<dbReference type="GO" id="GO:0018104">
    <property type="term" value="P:peptidoglycan-protein cross-linking"/>
    <property type="evidence" value="ECO:0007669"/>
    <property type="project" value="TreeGrafter"/>
</dbReference>
<gene>
    <name evidence="10" type="ordered locus">Sthe_2559</name>
</gene>
<dbReference type="PANTHER" id="PTHR30582:SF2">
    <property type="entry name" value="L,D-TRANSPEPTIDASE YCIB-RELATED"/>
    <property type="match status" value="1"/>
</dbReference>
<evidence type="ECO:0000256" key="7">
    <source>
        <dbReference type="PROSITE-ProRule" id="PRU01373"/>
    </source>
</evidence>
<dbReference type="GO" id="GO:0071972">
    <property type="term" value="F:peptidoglycan L,D-transpeptidase activity"/>
    <property type="evidence" value="ECO:0007669"/>
    <property type="project" value="TreeGrafter"/>
</dbReference>
<dbReference type="EMBL" id="CP001824">
    <property type="protein sequence ID" value="ACZ39974.1"/>
    <property type="molecule type" value="Genomic_DNA"/>
</dbReference>
<dbReference type="InterPro" id="IPR003646">
    <property type="entry name" value="SH3-like_bac-type"/>
</dbReference>
<keyword evidence="6 7" id="KW-0961">Cell wall biogenesis/degradation</keyword>
<name>D1C831_SPHTD</name>
<dbReference type="UniPathway" id="UPA00219"/>
<comment type="pathway">
    <text evidence="1 7">Cell wall biogenesis; peptidoglycan biosynthesis.</text>
</comment>
<feature type="compositionally biased region" description="Low complexity" evidence="8">
    <location>
        <begin position="58"/>
        <end position="67"/>
    </location>
</feature>
<dbReference type="HOGENOM" id="CLU_073325_0_0_0"/>
<dbReference type="Proteomes" id="UP000002027">
    <property type="component" value="Chromosome 2"/>
</dbReference>
<feature type="region of interest" description="Disordered" evidence="8">
    <location>
        <begin position="48"/>
        <end position="116"/>
    </location>
</feature>
<evidence type="ECO:0000256" key="4">
    <source>
        <dbReference type="ARBA" id="ARBA00022960"/>
    </source>
</evidence>
<evidence type="ECO:0000256" key="6">
    <source>
        <dbReference type="ARBA" id="ARBA00023316"/>
    </source>
</evidence>
<feature type="active site" description="Nucleophile" evidence="7">
    <location>
        <position position="303"/>
    </location>
</feature>
<evidence type="ECO:0000259" key="9">
    <source>
        <dbReference type="PROSITE" id="PS52029"/>
    </source>
</evidence>
<evidence type="ECO:0000313" key="10">
    <source>
        <dbReference type="EMBL" id="ACZ39974.1"/>
    </source>
</evidence>
<dbReference type="GO" id="GO:0071555">
    <property type="term" value="P:cell wall organization"/>
    <property type="evidence" value="ECO:0007669"/>
    <property type="project" value="UniProtKB-UniRule"/>
</dbReference>
<feature type="compositionally biased region" description="Pro residues" evidence="8">
    <location>
        <begin position="68"/>
        <end position="104"/>
    </location>
</feature>
<dbReference type="Gene3D" id="2.40.440.10">
    <property type="entry name" value="L,D-transpeptidase catalytic domain-like"/>
    <property type="match status" value="1"/>
</dbReference>
<dbReference type="KEGG" id="sti:Sthe_2559"/>